<protein>
    <recommendedName>
        <fullName evidence="1">Hydantoinase/oxoprolinase N-terminal domain-containing protein</fullName>
    </recommendedName>
</protein>
<gene>
    <name evidence="2" type="ORF">N7537_001232</name>
</gene>
<evidence type="ECO:0000313" key="2">
    <source>
        <dbReference type="EMBL" id="KAJ5616118.1"/>
    </source>
</evidence>
<dbReference type="RefSeq" id="XP_056757285.1">
    <property type="nucleotide sequence ID" value="XM_056892290.1"/>
</dbReference>
<dbReference type="EMBL" id="JAQJAE010000001">
    <property type="protein sequence ID" value="KAJ5616118.1"/>
    <property type="molecule type" value="Genomic_DNA"/>
</dbReference>
<name>A0AAD6EFE3_9EURO</name>
<dbReference type="GO" id="GO:0006749">
    <property type="term" value="P:glutathione metabolic process"/>
    <property type="evidence" value="ECO:0007669"/>
    <property type="project" value="TreeGrafter"/>
</dbReference>
<feature type="domain" description="Hydantoinase/oxoprolinase N-terminal" evidence="1">
    <location>
        <begin position="11"/>
        <end position="221"/>
    </location>
</feature>
<keyword evidence="3" id="KW-1185">Reference proteome</keyword>
<proteinExistence type="predicted"/>
<dbReference type="GeneID" id="81582532"/>
<dbReference type="PANTHER" id="PTHR11365">
    <property type="entry name" value="5-OXOPROLINASE RELATED"/>
    <property type="match status" value="1"/>
</dbReference>
<comment type="caution">
    <text evidence="2">The sequence shown here is derived from an EMBL/GenBank/DDBJ whole genome shotgun (WGS) entry which is preliminary data.</text>
</comment>
<dbReference type="AlphaFoldDB" id="A0AAD6EFE3"/>
<dbReference type="Pfam" id="PF05378">
    <property type="entry name" value="Hydant_A_N"/>
    <property type="match status" value="1"/>
</dbReference>
<dbReference type="GO" id="GO:0017168">
    <property type="term" value="F:5-oxoprolinase (ATP-hydrolyzing) activity"/>
    <property type="evidence" value="ECO:0007669"/>
    <property type="project" value="TreeGrafter"/>
</dbReference>
<dbReference type="Proteomes" id="UP001213799">
    <property type="component" value="Unassembled WGS sequence"/>
</dbReference>
<dbReference type="InterPro" id="IPR008040">
    <property type="entry name" value="Hydant_A_N"/>
</dbReference>
<evidence type="ECO:0000259" key="1">
    <source>
        <dbReference type="Pfam" id="PF05378"/>
    </source>
</evidence>
<accession>A0AAD6EFE3</accession>
<dbReference type="GO" id="GO:0005829">
    <property type="term" value="C:cytosol"/>
    <property type="evidence" value="ECO:0007669"/>
    <property type="project" value="TreeGrafter"/>
</dbReference>
<sequence length="256" mass="28669">MPEVTNKKPLRISIHRGGTFTDCICKVINGDDIIVKILSVDPKNYADAPTEAIRRVLEIHYKTSIPRGSELDLKDVVKDWIRMGTTVAANALLERKGERTALLVTEGFKDILYIDNQFDLSIRRSKPLYLDVFEVKERVIVGACSDSNLCTVKLQSPGPVGSIVGTSGEIIEVLQPIDLASTRVYLRDIYKKGFRSLAVCLMHSYIFPTHELQIRELALEIGFKYISLSHQTSPRPKLVPRGNSTVVDAYLTPNIE</sequence>
<reference evidence="2" key="2">
    <citation type="submission" date="2023-01" db="EMBL/GenBank/DDBJ databases">
        <authorList>
            <person name="Petersen C."/>
        </authorList>
    </citation>
    <scope>NUCLEOTIDE SEQUENCE</scope>
    <source>
        <strain evidence="2">IBT 12815</strain>
    </source>
</reference>
<dbReference type="InterPro" id="IPR045079">
    <property type="entry name" value="Oxoprolinase-like"/>
</dbReference>
<reference evidence="2" key="1">
    <citation type="journal article" date="2023" name="IMA Fungus">
        <title>Comparative genomic study of the Penicillium genus elucidates a diverse pangenome and 15 lateral gene transfer events.</title>
        <authorList>
            <person name="Petersen C."/>
            <person name="Sorensen T."/>
            <person name="Nielsen M.R."/>
            <person name="Sondergaard T.E."/>
            <person name="Sorensen J.L."/>
            <person name="Fitzpatrick D.A."/>
            <person name="Frisvad J.C."/>
            <person name="Nielsen K.L."/>
        </authorList>
    </citation>
    <scope>NUCLEOTIDE SEQUENCE</scope>
    <source>
        <strain evidence="2">IBT 12815</strain>
    </source>
</reference>
<evidence type="ECO:0000313" key="3">
    <source>
        <dbReference type="Proteomes" id="UP001213799"/>
    </source>
</evidence>
<dbReference type="PANTHER" id="PTHR11365:SF2">
    <property type="entry name" value="5-OXOPROLINASE"/>
    <property type="match status" value="1"/>
</dbReference>
<organism evidence="2 3">
    <name type="scientific">Penicillium hordei</name>
    <dbReference type="NCBI Taxonomy" id="40994"/>
    <lineage>
        <taxon>Eukaryota</taxon>
        <taxon>Fungi</taxon>
        <taxon>Dikarya</taxon>
        <taxon>Ascomycota</taxon>
        <taxon>Pezizomycotina</taxon>
        <taxon>Eurotiomycetes</taxon>
        <taxon>Eurotiomycetidae</taxon>
        <taxon>Eurotiales</taxon>
        <taxon>Aspergillaceae</taxon>
        <taxon>Penicillium</taxon>
    </lineage>
</organism>